<evidence type="ECO:0000313" key="2">
    <source>
        <dbReference type="EMBL" id="MBA4670441.1"/>
    </source>
</evidence>
<reference evidence="2" key="1">
    <citation type="journal article" date="2013" name="J. Plant Res.">
        <title>Effect of fungi and light on seed germination of three Opuntia species from semiarid lands of central Mexico.</title>
        <authorList>
            <person name="Delgado-Sanchez P."/>
            <person name="Jimenez-Bremont J.F."/>
            <person name="Guerrero-Gonzalez Mde L."/>
            <person name="Flores J."/>
        </authorList>
    </citation>
    <scope>NUCLEOTIDE SEQUENCE</scope>
    <source>
        <tissue evidence="2">Cladode</tissue>
    </source>
</reference>
<organism evidence="2">
    <name type="scientific">Opuntia streptacantha</name>
    <name type="common">Prickly pear cactus</name>
    <name type="synonym">Opuntia cardona</name>
    <dbReference type="NCBI Taxonomy" id="393608"/>
    <lineage>
        <taxon>Eukaryota</taxon>
        <taxon>Viridiplantae</taxon>
        <taxon>Streptophyta</taxon>
        <taxon>Embryophyta</taxon>
        <taxon>Tracheophyta</taxon>
        <taxon>Spermatophyta</taxon>
        <taxon>Magnoliopsida</taxon>
        <taxon>eudicotyledons</taxon>
        <taxon>Gunneridae</taxon>
        <taxon>Pentapetalae</taxon>
        <taxon>Caryophyllales</taxon>
        <taxon>Cactineae</taxon>
        <taxon>Cactaceae</taxon>
        <taxon>Opuntioideae</taxon>
        <taxon>Opuntia</taxon>
    </lineage>
</organism>
<protein>
    <submittedName>
        <fullName evidence="2">Uncharacterized protein</fullName>
    </submittedName>
</protein>
<name>A0A7C9EI49_OPUST</name>
<accession>A0A7C9EI49</accession>
<dbReference type="AlphaFoldDB" id="A0A7C9EI49"/>
<evidence type="ECO:0000256" key="1">
    <source>
        <dbReference type="SAM" id="MobiDB-lite"/>
    </source>
</evidence>
<reference evidence="2" key="2">
    <citation type="submission" date="2020-07" db="EMBL/GenBank/DDBJ databases">
        <authorList>
            <person name="Vera ALvarez R."/>
            <person name="Arias-Moreno D.M."/>
            <person name="Jimenez-Jacinto V."/>
            <person name="Jimenez-Bremont J.F."/>
            <person name="Swaminathan K."/>
            <person name="Moose S.P."/>
            <person name="Guerrero-Gonzalez M.L."/>
            <person name="Marino-Ramirez L."/>
            <person name="Landsman D."/>
            <person name="Rodriguez-Kessler M."/>
            <person name="Delgado-Sanchez P."/>
        </authorList>
    </citation>
    <scope>NUCLEOTIDE SEQUENCE</scope>
    <source>
        <tissue evidence="2">Cladode</tissue>
    </source>
</reference>
<dbReference type="EMBL" id="GISG01247513">
    <property type="protein sequence ID" value="MBA4670441.1"/>
    <property type="molecule type" value="Transcribed_RNA"/>
</dbReference>
<feature type="region of interest" description="Disordered" evidence="1">
    <location>
        <begin position="75"/>
        <end position="104"/>
    </location>
</feature>
<sequence>MCSTPLCDGVEQLTQCGSRLNPGSLLLQVHLNRSEVEHVEEEKGCLRDVGQTLVVVAPTPDPYWDSDFFGPRDCPLDVGGVQGGDDEEGSGGGGGCEPEVPNVGVEDGGVRRVLWGVEYG</sequence>
<proteinExistence type="predicted"/>